<proteinExistence type="predicted"/>
<gene>
    <name evidence="2" type="ORF">ARTSIC4J27_1049</name>
</gene>
<dbReference type="EMBL" id="CAQI01000032">
    <property type="protein sequence ID" value="CCQ45116.1"/>
    <property type="molecule type" value="Genomic_DNA"/>
</dbReference>
<keyword evidence="3" id="KW-1185">Reference proteome</keyword>
<reference evidence="3" key="1">
    <citation type="journal article" date="2014" name="Genome Announc.">
        <title>Genome Sequence of Arthrobacter siccitolerans 4J27, a Xeroprotectant-Producing Desiccation-Tolerant Microorganism.</title>
        <authorList>
            <person name="Manzanera M."/>
            <person name="Santa-Cruz-Calvo L."/>
            <person name="Vilchez J.I."/>
            <person name="Garcia-Fontana C."/>
            <person name="Silva-Castro G.A."/>
            <person name="Calvo C."/>
            <person name="Gonzalez-Lopez J."/>
        </authorList>
    </citation>
    <scope>NUCLEOTIDE SEQUENCE [LARGE SCALE GENOMIC DNA]</scope>
    <source>
        <strain evidence="3">4J27</strain>
    </source>
</reference>
<evidence type="ECO:0000313" key="2">
    <source>
        <dbReference type="EMBL" id="CCQ45116.1"/>
    </source>
</evidence>
<accession>A0A024H061</accession>
<dbReference type="STRING" id="861266.ARTSIC4J27_1049"/>
<sequence length="49" mass="4774">MRAAHLQAGADGGGGGTAWFRKKPSVPALSGPGLDVGATAAGFAPRDQP</sequence>
<evidence type="ECO:0000313" key="3">
    <source>
        <dbReference type="Proteomes" id="UP000035722"/>
    </source>
</evidence>
<name>A0A024H061_9MICC</name>
<dbReference type="AlphaFoldDB" id="A0A024H061"/>
<protein>
    <submittedName>
        <fullName evidence="2">Uncharacterized protein</fullName>
    </submittedName>
</protein>
<evidence type="ECO:0000256" key="1">
    <source>
        <dbReference type="SAM" id="MobiDB-lite"/>
    </source>
</evidence>
<comment type="caution">
    <text evidence="2">The sequence shown here is derived from an EMBL/GenBank/DDBJ whole genome shotgun (WGS) entry which is preliminary data.</text>
</comment>
<organism evidence="2 3">
    <name type="scientific">Pseudarthrobacter siccitolerans</name>
    <dbReference type="NCBI Taxonomy" id="861266"/>
    <lineage>
        <taxon>Bacteria</taxon>
        <taxon>Bacillati</taxon>
        <taxon>Actinomycetota</taxon>
        <taxon>Actinomycetes</taxon>
        <taxon>Micrococcales</taxon>
        <taxon>Micrococcaceae</taxon>
        <taxon>Pseudarthrobacter</taxon>
    </lineage>
</organism>
<feature type="region of interest" description="Disordered" evidence="1">
    <location>
        <begin position="1"/>
        <end position="49"/>
    </location>
</feature>
<dbReference type="Proteomes" id="UP000035722">
    <property type="component" value="Unassembled WGS sequence"/>
</dbReference>